<proteinExistence type="predicted"/>
<dbReference type="InterPro" id="IPR029052">
    <property type="entry name" value="Metallo-depent_PP-like"/>
</dbReference>
<sequence length="115" mass="12801">MESSAGSNSHGNLDEQISQLMQCKPLSEQEVRALCDKAKEILMDESNVQLPAVPMEKSRQSRLRDPSWPFWASSSFLLFGACLKLSSRLSFLLLFLVMEASLFGLNVRSVHSLGP</sequence>
<dbReference type="Proteomes" id="UP000828251">
    <property type="component" value="Unassembled WGS sequence"/>
</dbReference>
<gene>
    <name evidence="1" type="ORF">J1N35_032912</name>
</gene>
<keyword evidence="2" id="KW-1185">Reference proteome</keyword>
<dbReference type="EMBL" id="JAIQCV010000009">
    <property type="protein sequence ID" value="KAH1067925.1"/>
    <property type="molecule type" value="Genomic_DNA"/>
</dbReference>
<dbReference type="Gene3D" id="3.60.21.10">
    <property type="match status" value="1"/>
</dbReference>
<dbReference type="OrthoDB" id="1930084at2759"/>
<protein>
    <submittedName>
        <fullName evidence="1">Uncharacterized protein</fullName>
    </submittedName>
</protein>
<name>A0A9D3V4G1_9ROSI</name>
<comment type="caution">
    <text evidence="1">The sequence shown here is derived from an EMBL/GenBank/DDBJ whole genome shotgun (WGS) entry which is preliminary data.</text>
</comment>
<accession>A0A9D3V4G1</accession>
<evidence type="ECO:0000313" key="1">
    <source>
        <dbReference type="EMBL" id="KAH1067925.1"/>
    </source>
</evidence>
<organism evidence="1 2">
    <name type="scientific">Gossypium stocksii</name>
    <dbReference type="NCBI Taxonomy" id="47602"/>
    <lineage>
        <taxon>Eukaryota</taxon>
        <taxon>Viridiplantae</taxon>
        <taxon>Streptophyta</taxon>
        <taxon>Embryophyta</taxon>
        <taxon>Tracheophyta</taxon>
        <taxon>Spermatophyta</taxon>
        <taxon>Magnoliopsida</taxon>
        <taxon>eudicotyledons</taxon>
        <taxon>Gunneridae</taxon>
        <taxon>Pentapetalae</taxon>
        <taxon>rosids</taxon>
        <taxon>malvids</taxon>
        <taxon>Malvales</taxon>
        <taxon>Malvaceae</taxon>
        <taxon>Malvoideae</taxon>
        <taxon>Gossypium</taxon>
    </lineage>
</organism>
<reference evidence="1 2" key="1">
    <citation type="journal article" date="2021" name="Plant Biotechnol. J.">
        <title>Multi-omics assisted identification of the key and species-specific regulatory components of drought-tolerant mechanisms in Gossypium stocksii.</title>
        <authorList>
            <person name="Yu D."/>
            <person name="Ke L."/>
            <person name="Zhang D."/>
            <person name="Wu Y."/>
            <person name="Sun Y."/>
            <person name="Mei J."/>
            <person name="Sun J."/>
            <person name="Sun Y."/>
        </authorList>
    </citation>
    <scope>NUCLEOTIDE SEQUENCE [LARGE SCALE GENOMIC DNA]</scope>
    <source>
        <strain evidence="2">cv. E1</strain>
        <tissue evidence="1">Leaf</tissue>
    </source>
</reference>
<evidence type="ECO:0000313" key="2">
    <source>
        <dbReference type="Proteomes" id="UP000828251"/>
    </source>
</evidence>
<dbReference type="AlphaFoldDB" id="A0A9D3V4G1"/>